<dbReference type="Proteomes" id="UP000288805">
    <property type="component" value="Unassembled WGS sequence"/>
</dbReference>
<evidence type="ECO:0000313" key="3">
    <source>
        <dbReference type="Proteomes" id="UP000288805"/>
    </source>
</evidence>
<name>A0A438EPF6_VITVI</name>
<reference evidence="2 3" key="1">
    <citation type="journal article" date="2018" name="PLoS Genet.">
        <title>Population sequencing reveals clonal diversity and ancestral inbreeding in the grapevine cultivar Chardonnay.</title>
        <authorList>
            <person name="Roach M.J."/>
            <person name="Johnson D.L."/>
            <person name="Bohlmann J."/>
            <person name="van Vuuren H.J."/>
            <person name="Jones S.J."/>
            <person name="Pretorius I.S."/>
            <person name="Schmidt S.A."/>
            <person name="Borneman A.R."/>
        </authorList>
    </citation>
    <scope>NUCLEOTIDE SEQUENCE [LARGE SCALE GENOMIC DNA]</scope>
    <source>
        <strain evidence="3">cv. Chardonnay</strain>
        <tissue evidence="2">Leaf</tissue>
    </source>
</reference>
<sequence>MSSGRSKSLTDGDLQVIPAPEKPKPALPPLPPVVGSMALVEYAPPAPLEDEEDLEVKLRRIIDHVPVRVSNTSGSSAGSGSGDFHQFYISYICFERTALKGNLKSPLLGTAASLQKAKSGAKVGGFFRVGGMENVEELALKFGCKVGALPSSYLGVPLGAPFKSMVDGVGKDFLWEEEPLSGSLTKALNDWELDLVEWFLLSLQRSMCRDWEDKVIWTRSKNGKFSIKALYLTLETGSTMPFPASVIWNSWVPLKMGFFWLGGFLGKGVNFGPFKEERVVFNK</sequence>
<proteinExistence type="predicted"/>
<dbReference type="InterPro" id="IPR009548">
    <property type="entry name" value="Prkrip1"/>
</dbReference>
<evidence type="ECO:0000256" key="1">
    <source>
        <dbReference type="SAM" id="MobiDB-lite"/>
    </source>
</evidence>
<dbReference type="PANTHER" id="PTHR13507:SF0">
    <property type="entry name" value="PRKR-INTERACTING PROTEIN 1"/>
    <property type="match status" value="1"/>
</dbReference>
<comment type="caution">
    <text evidence="2">The sequence shown here is derived from an EMBL/GenBank/DDBJ whole genome shotgun (WGS) entry which is preliminary data.</text>
</comment>
<feature type="region of interest" description="Disordered" evidence="1">
    <location>
        <begin position="1"/>
        <end position="30"/>
    </location>
</feature>
<dbReference type="PANTHER" id="PTHR13507">
    <property type="entry name" value="PRKR-INTERACTING PROTEIN 1"/>
    <property type="match status" value="1"/>
</dbReference>
<protein>
    <submittedName>
        <fullName evidence="2">Uncharacterized protein</fullName>
    </submittedName>
</protein>
<evidence type="ECO:0000313" key="2">
    <source>
        <dbReference type="EMBL" id="RVW49600.1"/>
    </source>
</evidence>
<accession>A0A438EPF6</accession>
<organism evidence="2 3">
    <name type="scientific">Vitis vinifera</name>
    <name type="common">Grape</name>
    <dbReference type="NCBI Taxonomy" id="29760"/>
    <lineage>
        <taxon>Eukaryota</taxon>
        <taxon>Viridiplantae</taxon>
        <taxon>Streptophyta</taxon>
        <taxon>Embryophyta</taxon>
        <taxon>Tracheophyta</taxon>
        <taxon>Spermatophyta</taxon>
        <taxon>Magnoliopsida</taxon>
        <taxon>eudicotyledons</taxon>
        <taxon>Gunneridae</taxon>
        <taxon>Pentapetalae</taxon>
        <taxon>rosids</taxon>
        <taxon>Vitales</taxon>
        <taxon>Vitaceae</taxon>
        <taxon>Viteae</taxon>
        <taxon>Vitis</taxon>
    </lineage>
</organism>
<gene>
    <name evidence="2" type="ORF">CK203_076764</name>
</gene>
<dbReference type="AlphaFoldDB" id="A0A438EPF6"/>
<dbReference type="EMBL" id="QGNW01001221">
    <property type="protein sequence ID" value="RVW49600.1"/>
    <property type="molecule type" value="Genomic_DNA"/>
</dbReference>
<dbReference type="GO" id="GO:0003725">
    <property type="term" value="F:double-stranded RNA binding"/>
    <property type="evidence" value="ECO:0007669"/>
    <property type="project" value="InterPro"/>
</dbReference>